<dbReference type="EnsemblPlants" id="Pp3c13_11270V3.4">
    <property type="protein sequence ID" value="Pp3c13_11270V3.4"/>
    <property type="gene ID" value="Pp3c13_11270"/>
</dbReference>
<reference evidence="6 7" key="2">
    <citation type="journal article" date="2018" name="Plant J.">
        <title>The Physcomitrella patens chromosome-scale assembly reveals moss genome structure and evolution.</title>
        <authorList>
            <person name="Lang D."/>
            <person name="Ullrich K.K."/>
            <person name="Murat F."/>
            <person name="Fuchs J."/>
            <person name="Jenkins J."/>
            <person name="Haas F.B."/>
            <person name="Piednoel M."/>
            <person name="Gundlach H."/>
            <person name="Van Bel M."/>
            <person name="Meyberg R."/>
            <person name="Vives C."/>
            <person name="Morata J."/>
            <person name="Symeonidi A."/>
            <person name="Hiss M."/>
            <person name="Muchero W."/>
            <person name="Kamisugi Y."/>
            <person name="Saleh O."/>
            <person name="Blanc G."/>
            <person name="Decker E.L."/>
            <person name="van Gessel N."/>
            <person name="Grimwood J."/>
            <person name="Hayes R.D."/>
            <person name="Graham S.W."/>
            <person name="Gunter L.E."/>
            <person name="McDaniel S.F."/>
            <person name="Hoernstein S.N.W."/>
            <person name="Larsson A."/>
            <person name="Li F.W."/>
            <person name="Perroud P.F."/>
            <person name="Phillips J."/>
            <person name="Ranjan P."/>
            <person name="Rokshar D.S."/>
            <person name="Rothfels C.J."/>
            <person name="Schneider L."/>
            <person name="Shu S."/>
            <person name="Stevenson D.W."/>
            <person name="Thummler F."/>
            <person name="Tillich M."/>
            <person name="Villarreal Aguilar J.C."/>
            <person name="Widiez T."/>
            <person name="Wong G.K."/>
            <person name="Wymore A."/>
            <person name="Zhang Y."/>
            <person name="Zimmer A.D."/>
            <person name="Quatrano R.S."/>
            <person name="Mayer K.F.X."/>
            <person name="Goodstein D."/>
            <person name="Casacuberta J.M."/>
            <person name="Vandepoele K."/>
            <person name="Reski R."/>
            <person name="Cuming A.C."/>
            <person name="Tuskan G.A."/>
            <person name="Maumus F."/>
            <person name="Salse J."/>
            <person name="Schmutz J."/>
            <person name="Rensing S.A."/>
        </authorList>
    </citation>
    <scope>NUCLEOTIDE SEQUENCE [LARGE SCALE GENOMIC DNA]</scope>
    <source>
        <strain evidence="6 7">cv. Gransden 2004</strain>
    </source>
</reference>
<dbReference type="KEGG" id="ppp:112290283"/>
<dbReference type="InterPro" id="IPR032675">
    <property type="entry name" value="LRR_dom_sf"/>
</dbReference>
<keyword evidence="2" id="KW-0677">Repeat</keyword>
<dbReference type="EMBL" id="ABEU02000013">
    <property type="status" value="NOT_ANNOTATED_CDS"/>
    <property type="molecule type" value="Genomic_DNA"/>
</dbReference>
<dbReference type="Gene3D" id="2.60.120.430">
    <property type="entry name" value="Galactose-binding lectin"/>
    <property type="match status" value="2"/>
</dbReference>
<keyword evidence="3" id="KW-0472">Membrane</keyword>
<dbReference type="GO" id="GO:0016020">
    <property type="term" value="C:membrane"/>
    <property type="evidence" value="ECO:0007669"/>
    <property type="project" value="UniProtKB-SubCell"/>
</dbReference>
<feature type="chain" id="PRO_5043238811" description="Malectin-like domain-containing protein" evidence="4">
    <location>
        <begin position="27"/>
        <end position="628"/>
    </location>
</feature>
<dbReference type="Proteomes" id="UP000006727">
    <property type="component" value="Chromosome 13"/>
</dbReference>
<dbReference type="InterPro" id="IPR001611">
    <property type="entry name" value="Leu-rich_rpt"/>
</dbReference>
<dbReference type="PANTHER" id="PTHR45631">
    <property type="entry name" value="OS07G0107800 PROTEIN-RELATED"/>
    <property type="match status" value="1"/>
</dbReference>
<reference evidence="6 7" key="1">
    <citation type="journal article" date="2008" name="Science">
        <title>The Physcomitrella genome reveals evolutionary insights into the conquest of land by plants.</title>
        <authorList>
            <person name="Rensing S."/>
            <person name="Lang D."/>
            <person name="Zimmer A."/>
            <person name="Terry A."/>
            <person name="Salamov A."/>
            <person name="Shapiro H."/>
            <person name="Nishiyama T."/>
            <person name="Perroud P.-F."/>
            <person name="Lindquist E."/>
            <person name="Kamisugi Y."/>
            <person name="Tanahashi T."/>
            <person name="Sakakibara K."/>
            <person name="Fujita T."/>
            <person name="Oishi K."/>
            <person name="Shin-I T."/>
            <person name="Kuroki Y."/>
            <person name="Toyoda A."/>
            <person name="Suzuki Y."/>
            <person name="Hashimoto A."/>
            <person name="Yamaguchi K."/>
            <person name="Sugano A."/>
            <person name="Kohara Y."/>
            <person name="Fujiyama A."/>
            <person name="Anterola A."/>
            <person name="Aoki S."/>
            <person name="Ashton N."/>
            <person name="Barbazuk W.B."/>
            <person name="Barker E."/>
            <person name="Bennetzen J."/>
            <person name="Bezanilla M."/>
            <person name="Blankenship R."/>
            <person name="Cho S.H."/>
            <person name="Dutcher S."/>
            <person name="Estelle M."/>
            <person name="Fawcett J.A."/>
            <person name="Gundlach H."/>
            <person name="Hanada K."/>
            <person name="Heyl A."/>
            <person name="Hicks K.A."/>
            <person name="Hugh J."/>
            <person name="Lohr M."/>
            <person name="Mayer K."/>
            <person name="Melkozernov A."/>
            <person name="Murata T."/>
            <person name="Nelson D."/>
            <person name="Pils B."/>
            <person name="Prigge M."/>
            <person name="Reiss B."/>
            <person name="Renner T."/>
            <person name="Rombauts S."/>
            <person name="Rushton P."/>
            <person name="Sanderfoot A."/>
            <person name="Schween G."/>
            <person name="Shiu S.-H."/>
            <person name="Stueber K."/>
            <person name="Theodoulou F.L."/>
            <person name="Tu H."/>
            <person name="Van de Peer Y."/>
            <person name="Verrier P.J."/>
            <person name="Waters E."/>
            <person name="Wood A."/>
            <person name="Yang L."/>
            <person name="Cove D."/>
            <person name="Cuming A."/>
            <person name="Hasebe M."/>
            <person name="Lucas S."/>
            <person name="Mishler D.B."/>
            <person name="Reski R."/>
            <person name="Grigoriev I."/>
            <person name="Quatrano R.S."/>
            <person name="Boore J.L."/>
        </authorList>
    </citation>
    <scope>NUCLEOTIDE SEQUENCE [LARGE SCALE GENOMIC DNA]</scope>
    <source>
        <strain evidence="6 7">cv. Gransden 2004</strain>
    </source>
</reference>
<dbReference type="Gramene" id="Pp3c13_11270V3.3">
    <property type="protein sequence ID" value="Pp3c13_11270V3.3"/>
    <property type="gene ID" value="Pp3c13_11270"/>
</dbReference>
<dbReference type="FunCoup" id="A0A7I4AJY4">
    <property type="interactions" value="2280"/>
</dbReference>
<dbReference type="EnsemblPlants" id="Pp3c13_11270V3.2">
    <property type="protein sequence ID" value="Pp3c13_11270V3.2"/>
    <property type="gene ID" value="Pp3c13_11270"/>
</dbReference>
<dbReference type="Pfam" id="PF12819">
    <property type="entry name" value="Malectin_like"/>
    <property type="match status" value="1"/>
</dbReference>
<evidence type="ECO:0000313" key="6">
    <source>
        <dbReference type="EnsemblPlants" id="Pp3c13_11270V3.2"/>
    </source>
</evidence>
<dbReference type="RefSeq" id="XP_024392179.1">
    <property type="nucleotide sequence ID" value="XM_024536411.2"/>
</dbReference>
<dbReference type="Pfam" id="PF13855">
    <property type="entry name" value="LRR_8"/>
    <property type="match status" value="1"/>
</dbReference>
<feature type="domain" description="Malectin-like" evidence="5">
    <location>
        <begin position="36"/>
        <end position="369"/>
    </location>
</feature>
<dbReference type="InterPro" id="IPR024788">
    <property type="entry name" value="Malectin-like_Carb-bd_dom"/>
</dbReference>
<sequence length="628" mass="67705">MDLPGAYSVAILAVLCSAIMRPFAAAQNGGPLAVRIACGSTADSIANETGYVWSKDFGFSGGKGAPTKAVNGIATHLNSLRYFDSLDGPQNCYNISVPSGHYLTRFFFTFGETDNAGQEPVFELSLEGTLVYSLAPGWSSYDDNHYGDSLLHITDGSATVCFHRSSHGNPAIGSIEILQLYVDAYNLGSSANLNVIMRTIKRVTAGAAESGYGSRMHADAWGGDRYWATDRTLFAPGSPTTMLHTNANISNFGNPPNIYPEAIYQTATTTGPLSILSYSISVPSNQNYSIWLHFAEIEPGVIAPGMRVFDVKVNDDYLFHAVDIVKMAGAPFRALILNKTIPVASNTLKLSFIPLVGSVSVNAFEVFQIIPREYATLDDNVWALQAIKQSQDLPTRLGWNGDPCVPPVHPWIGVKCSFESVVGAWFVSSLALDQQGVRGQLGDGWVGLNHLQSLNLSNNILDGVIPSSFGNLTILTSLDLSHNRLNGQIPASLGQLSNLKQLLLNDNLLSGEVPPELGALPIRGAVLNVANNPDLCGVGIRSCTKAYVKLGLMISLVVGLCVLAAGIIFLWRKRKANSRGAQRLPRDAPYAKARTTFVRDVQMARNVLQNHFSRPAPAYTEATPLNPY</sequence>
<dbReference type="Gramene" id="Pp3c13_11270V3.2">
    <property type="protein sequence ID" value="Pp3c13_11270V3.2"/>
    <property type="gene ID" value="Pp3c13_11270"/>
</dbReference>
<evidence type="ECO:0000256" key="3">
    <source>
        <dbReference type="SAM" id="Phobius"/>
    </source>
</evidence>
<reference evidence="6" key="3">
    <citation type="submission" date="2020-12" db="UniProtKB">
        <authorList>
            <consortium name="EnsemblPlants"/>
        </authorList>
    </citation>
    <scope>IDENTIFICATION</scope>
</reference>
<accession>A0A7I4AJY4</accession>
<proteinExistence type="predicted"/>
<evidence type="ECO:0000256" key="4">
    <source>
        <dbReference type="SAM" id="SignalP"/>
    </source>
</evidence>
<dbReference type="AlphaFoldDB" id="A0A7I4AJY4"/>
<keyword evidence="3" id="KW-1133">Transmembrane helix</keyword>
<evidence type="ECO:0000256" key="2">
    <source>
        <dbReference type="ARBA" id="ARBA00022737"/>
    </source>
</evidence>
<evidence type="ECO:0000256" key="1">
    <source>
        <dbReference type="ARBA" id="ARBA00004167"/>
    </source>
</evidence>
<dbReference type="EnsemblPlants" id="Pp3c13_11270V3.3">
    <property type="protein sequence ID" value="Pp3c13_11270V3.3"/>
    <property type="gene ID" value="Pp3c13_11270"/>
</dbReference>
<dbReference type="PANTHER" id="PTHR45631:SF181">
    <property type="entry name" value="RECEPTOR-LIKE PROTEIN 4"/>
    <property type="match status" value="1"/>
</dbReference>
<dbReference type="SUPFAM" id="SSF52058">
    <property type="entry name" value="L domain-like"/>
    <property type="match status" value="1"/>
</dbReference>
<gene>
    <name evidence="6" type="primary">LOC112290283</name>
</gene>
<organism evidence="6 7">
    <name type="scientific">Physcomitrium patens</name>
    <name type="common">Spreading-leaved earth moss</name>
    <name type="synonym">Physcomitrella patens</name>
    <dbReference type="NCBI Taxonomy" id="3218"/>
    <lineage>
        <taxon>Eukaryota</taxon>
        <taxon>Viridiplantae</taxon>
        <taxon>Streptophyta</taxon>
        <taxon>Embryophyta</taxon>
        <taxon>Bryophyta</taxon>
        <taxon>Bryophytina</taxon>
        <taxon>Bryopsida</taxon>
        <taxon>Funariidae</taxon>
        <taxon>Funariales</taxon>
        <taxon>Funariaceae</taxon>
        <taxon>Physcomitrium</taxon>
    </lineage>
</organism>
<feature type="signal peptide" evidence="4">
    <location>
        <begin position="1"/>
        <end position="26"/>
    </location>
</feature>
<evidence type="ECO:0000313" key="7">
    <source>
        <dbReference type="Proteomes" id="UP000006727"/>
    </source>
</evidence>
<name>A0A7I4AJY4_PHYPA</name>
<keyword evidence="7" id="KW-1185">Reference proteome</keyword>
<keyword evidence="4" id="KW-0732">Signal</keyword>
<comment type="subcellular location">
    <subcellularLocation>
        <location evidence="1">Membrane</location>
        <topology evidence="1">Single-pass membrane protein</topology>
    </subcellularLocation>
</comment>
<dbReference type="FunFam" id="3.80.10.10:FF:000383">
    <property type="entry name" value="Leucine-rich repeat receptor protein kinase EMS1"/>
    <property type="match status" value="1"/>
</dbReference>
<protein>
    <recommendedName>
        <fullName evidence="5">Malectin-like domain-containing protein</fullName>
    </recommendedName>
</protein>
<dbReference type="Gramene" id="Pp3c13_11270V3.4">
    <property type="protein sequence ID" value="Pp3c13_11270V3.4"/>
    <property type="gene ID" value="Pp3c13_11270"/>
</dbReference>
<dbReference type="OrthoDB" id="1060944at2759"/>
<evidence type="ECO:0000259" key="5">
    <source>
        <dbReference type="Pfam" id="PF12819"/>
    </source>
</evidence>
<dbReference type="Gene3D" id="3.80.10.10">
    <property type="entry name" value="Ribonuclease Inhibitor"/>
    <property type="match status" value="1"/>
</dbReference>
<feature type="transmembrane region" description="Helical" evidence="3">
    <location>
        <begin position="550"/>
        <end position="571"/>
    </location>
</feature>
<keyword evidence="3" id="KW-0812">Transmembrane</keyword>
<dbReference type="GeneID" id="112290283"/>